<dbReference type="SUPFAM" id="SSF56112">
    <property type="entry name" value="Protein kinase-like (PK-like)"/>
    <property type="match status" value="1"/>
</dbReference>
<dbReference type="GO" id="GO:0004674">
    <property type="term" value="F:protein serine/threonine kinase activity"/>
    <property type="evidence" value="ECO:0007669"/>
    <property type="project" value="TreeGrafter"/>
</dbReference>
<dbReference type="InterPro" id="IPR011009">
    <property type="entry name" value="Kinase-like_dom_sf"/>
</dbReference>
<feature type="compositionally biased region" description="Low complexity" evidence="4">
    <location>
        <begin position="172"/>
        <end position="201"/>
    </location>
</feature>
<dbReference type="PROSITE" id="PS00107">
    <property type="entry name" value="PROTEIN_KINASE_ATP"/>
    <property type="match status" value="1"/>
</dbReference>
<dbReference type="GO" id="GO:0005524">
    <property type="term" value="F:ATP binding"/>
    <property type="evidence" value="ECO:0007669"/>
    <property type="project" value="UniProtKB-UniRule"/>
</dbReference>
<dbReference type="PROSITE" id="PS00108">
    <property type="entry name" value="PROTEIN_KINASE_ST"/>
    <property type="match status" value="1"/>
</dbReference>
<feature type="compositionally biased region" description="Basic and acidic residues" evidence="4">
    <location>
        <begin position="144"/>
        <end position="159"/>
    </location>
</feature>
<dbReference type="GO" id="GO:0005737">
    <property type="term" value="C:cytoplasm"/>
    <property type="evidence" value="ECO:0007669"/>
    <property type="project" value="TreeGrafter"/>
</dbReference>
<feature type="compositionally biased region" description="Basic and acidic residues" evidence="4">
    <location>
        <begin position="19"/>
        <end position="29"/>
    </location>
</feature>
<evidence type="ECO:0000256" key="2">
    <source>
        <dbReference type="ARBA" id="ARBA00022840"/>
    </source>
</evidence>
<dbReference type="GO" id="GO:0035556">
    <property type="term" value="P:intracellular signal transduction"/>
    <property type="evidence" value="ECO:0007669"/>
    <property type="project" value="TreeGrafter"/>
</dbReference>
<sequence>MTDHVRKRDRIRHALKAAVHKDSPSKGDESESTDDEGIVFSISRGRRADTFPQKPTGTTQSPQLLGSPRAPDGHKLPTVRSDISLSQRRASGGKKIHQSGIGRLFSNSQSSTQLHSAPRVGTQQRDRAPPGRQESPPVAVNESAVDHRIDRDQGDKSADEPWGLEGLHARDSTSAPSGSASPARGPTQMSISAPPTRSSSSHGAPHHFGLNKIKHLSSRSNSQSEGSEDTQSGSLKDKLRRHQSSLSAPTDVYTPSQFLPSSLHKSSWALSNTYSSQRNIIKSRTIGKGATAVVKTVQNVKTKEVFAVKVYHRQSPFPNQSLQNYYAMLAREYLMTRKLTHRNVVRTVDLCMDGDSWCSVMEFCDGGDLFSLLAAYKAENKHMTREERNCLFKQLLMGVAYLHDNGIAHRDIKPENLLLNKEGMMKISDFGVSETLFDPESVERDENGNPLKVKRSLGVNGSEPYIAPEVYEGKRSGVRYDSRLVDTWSCGIVFINLLYNGNLFTKSDRASDKAFAKLQDDIGKYWEVEQGLEKFLNSVSEEPSLSGKESTQTSVHSSAHPTSHNNVTTPSSVPESSRASEPPSPTPNDSHSPSHAPESPNPDNECAEPKTRAEFWNHDSSKYLSIFNEFGDSGKRVIARMLTEDPAKRPSVREVLKTRFIKRIGMCIGPDPCEVEDLNGRKLDVSDPNSVRRLKEEYVYRNHKHCAPPKPQKNVMPMGQLKDPYK</sequence>
<feature type="compositionally biased region" description="Polar residues" evidence="4">
    <location>
        <begin position="244"/>
        <end position="253"/>
    </location>
</feature>
<evidence type="ECO:0000256" key="4">
    <source>
        <dbReference type="SAM" id="MobiDB-lite"/>
    </source>
</evidence>
<dbReference type="Gene3D" id="1.10.510.10">
    <property type="entry name" value="Transferase(Phosphotransferase) domain 1"/>
    <property type="match status" value="1"/>
</dbReference>
<dbReference type="PhylomeDB" id="A0A060T8I5"/>
<evidence type="ECO:0000259" key="5">
    <source>
        <dbReference type="PROSITE" id="PS50011"/>
    </source>
</evidence>
<organism evidence="6">
    <name type="scientific">Blastobotrys adeninivorans</name>
    <name type="common">Yeast</name>
    <name type="synonym">Arxula adeninivorans</name>
    <dbReference type="NCBI Taxonomy" id="409370"/>
    <lineage>
        <taxon>Eukaryota</taxon>
        <taxon>Fungi</taxon>
        <taxon>Dikarya</taxon>
        <taxon>Ascomycota</taxon>
        <taxon>Saccharomycotina</taxon>
        <taxon>Dipodascomycetes</taxon>
        <taxon>Dipodascales</taxon>
        <taxon>Trichomonascaceae</taxon>
        <taxon>Blastobotrys</taxon>
    </lineage>
</organism>
<feature type="binding site" evidence="3">
    <location>
        <position position="309"/>
    </location>
    <ligand>
        <name>ATP</name>
        <dbReference type="ChEBI" id="CHEBI:30616"/>
    </ligand>
</feature>
<feature type="compositionally biased region" description="Polar residues" evidence="4">
    <location>
        <begin position="105"/>
        <end position="115"/>
    </location>
</feature>
<feature type="region of interest" description="Disordered" evidence="4">
    <location>
        <begin position="1"/>
        <end position="253"/>
    </location>
</feature>
<dbReference type="PANTHER" id="PTHR24346">
    <property type="entry name" value="MAP/MICROTUBULE AFFINITY-REGULATING KINASE"/>
    <property type="match status" value="1"/>
</dbReference>
<evidence type="ECO:0000256" key="1">
    <source>
        <dbReference type="ARBA" id="ARBA00022741"/>
    </source>
</evidence>
<protein>
    <submittedName>
        <fullName evidence="6">ARAD1D07062p</fullName>
    </submittedName>
</protein>
<keyword evidence="2 3" id="KW-0067">ATP-binding</keyword>
<feature type="compositionally biased region" description="Polar residues" evidence="4">
    <location>
        <begin position="53"/>
        <end position="64"/>
    </location>
</feature>
<reference evidence="6" key="1">
    <citation type="submission" date="2014-02" db="EMBL/GenBank/DDBJ databases">
        <authorList>
            <person name="Genoscope - CEA"/>
        </authorList>
    </citation>
    <scope>NUCLEOTIDE SEQUENCE</scope>
    <source>
        <strain evidence="6">LS3</strain>
    </source>
</reference>
<dbReference type="SMART" id="SM00220">
    <property type="entry name" value="S_TKc"/>
    <property type="match status" value="1"/>
</dbReference>
<dbReference type="GO" id="GO:0000226">
    <property type="term" value="P:microtubule cytoskeleton organization"/>
    <property type="evidence" value="ECO:0007669"/>
    <property type="project" value="TreeGrafter"/>
</dbReference>
<accession>A0A060T8I5</accession>
<dbReference type="Pfam" id="PF00069">
    <property type="entry name" value="Pkinase"/>
    <property type="match status" value="1"/>
</dbReference>
<dbReference type="PANTHER" id="PTHR24346:SF76">
    <property type="entry name" value="NON-SPECIFIC SERINE_THREONINE PROTEIN KINASE"/>
    <property type="match status" value="1"/>
</dbReference>
<feature type="region of interest" description="Disordered" evidence="4">
    <location>
        <begin position="539"/>
        <end position="608"/>
    </location>
</feature>
<dbReference type="PROSITE" id="PS50011">
    <property type="entry name" value="PROTEIN_KINASE_DOM"/>
    <property type="match status" value="1"/>
</dbReference>
<keyword evidence="1 3" id="KW-0547">Nucleotide-binding</keyword>
<proteinExistence type="predicted"/>
<feature type="compositionally biased region" description="Low complexity" evidence="4">
    <location>
        <begin position="569"/>
        <end position="581"/>
    </location>
</feature>
<dbReference type="EMBL" id="HG937694">
    <property type="protein sequence ID" value="CDP37243.1"/>
    <property type="molecule type" value="Genomic_DNA"/>
</dbReference>
<feature type="compositionally biased region" description="Polar residues" evidence="4">
    <location>
        <begin position="539"/>
        <end position="568"/>
    </location>
</feature>
<feature type="domain" description="Protein kinase" evidence="5">
    <location>
        <begin position="280"/>
        <end position="661"/>
    </location>
</feature>
<gene>
    <name evidence="6" type="ORF">GNLVRS02_ARAD1D07062g</name>
</gene>
<dbReference type="InterPro" id="IPR000719">
    <property type="entry name" value="Prot_kinase_dom"/>
</dbReference>
<evidence type="ECO:0000313" key="6">
    <source>
        <dbReference type="EMBL" id="CDP37243.1"/>
    </source>
</evidence>
<dbReference type="InterPro" id="IPR008271">
    <property type="entry name" value="Ser/Thr_kinase_AS"/>
</dbReference>
<dbReference type="InterPro" id="IPR017441">
    <property type="entry name" value="Protein_kinase_ATP_BS"/>
</dbReference>
<name>A0A060T8I5_BLAAD</name>
<reference evidence="6" key="2">
    <citation type="submission" date="2014-06" db="EMBL/GenBank/DDBJ databases">
        <title>The complete genome of Blastobotrys (Arxula) adeninivorans LS3 - a yeast of biotechnological interest.</title>
        <authorList>
            <person name="Kunze G."/>
            <person name="Gaillardin C."/>
            <person name="Czernicka M."/>
            <person name="Durrens P."/>
            <person name="Martin T."/>
            <person name="Boer E."/>
            <person name="Gabaldon T."/>
            <person name="Cruz J."/>
            <person name="Talla E."/>
            <person name="Marck C."/>
            <person name="Goffeau A."/>
            <person name="Barbe V."/>
            <person name="Baret P."/>
            <person name="Baronian K."/>
            <person name="Beier S."/>
            <person name="Bleykasten C."/>
            <person name="Bode R."/>
            <person name="Casaregola S."/>
            <person name="Despons L."/>
            <person name="Fairhead C."/>
            <person name="Giersberg M."/>
            <person name="Gierski P."/>
            <person name="Hahnel U."/>
            <person name="Hartmann A."/>
            <person name="Jankowska D."/>
            <person name="Jubin C."/>
            <person name="Jung P."/>
            <person name="Lafontaine I."/>
            <person name="Leh-Louis V."/>
            <person name="Lemaire M."/>
            <person name="Marcet-Houben M."/>
            <person name="Mascher M."/>
            <person name="Morel G."/>
            <person name="Richard G.-F."/>
            <person name="Riechen J."/>
            <person name="Sacerdot C."/>
            <person name="Sarkar A."/>
            <person name="Savel G."/>
            <person name="Schacherer J."/>
            <person name="Sherman D."/>
            <person name="Straub M.-L."/>
            <person name="Stein N."/>
            <person name="Thierry A."/>
            <person name="Trautwein-Schult A."/>
            <person name="Westhof E."/>
            <person name="Worch S."/>
            <person name="Dujon B."/>
            <person name="Souciet J.-L."/>
            <person name="Wincker P."/>
            <person name="Scholz U."/>
            <person name="Neuveglise N."/>
        </authorList>
    </citation>
    <scope>NUCLEOTIDE SEQUENCE</scope>
    <source>
        <strain evidence="6">LS3</strain>
    </source>
</reference>
<dbReference type="Gene3D" id="3.30.200.20">
    <property type="entry name" value="Phosphorylase Kinase, domain 1"/>
    <property type="match status" value="1"/>
</dbReference>
<feature type="region of interest" description="Disordered" evidence="4">
    <location>
        <begin position="704"/>
        <end position="726"/>
    </location>
</feature>
<dbReference type="AlphaFoldDB" id="A0A060T8I5"/>
<evidence type="ECO:0000256" key="3">
    <source>
        <dbReference type="PROSITE-ProRule" id="PRU10141"/>
    </source>
</evidence>